<name>A0A7K6RIU2_9AVES</name>
<gene>
    <name evidence="2" type="primary">Btn3a1_0</name>
    <name evidence="2" type="ORF">RHYJUB_R04342</name>
</gene>
<comment type="caution">
    <text evidence="2">The sequence shown here is derived from an EMBL/GenBank/DDBJ whole genome shotgun (WGS) entry which is preliminary data.</text>
</comment>
<protein>
    <submittedName>
        <fullName evidence="2">BT3A1 protein</fullName>
    </submittedName>
</protein>
<dbReference type="PRINTS" id="PR01407">
    <property type="entry name" value="BUTYPHLNCDUF"/>
</dbReference>
<keyword evidence="3" id="KW-1185">Reference proteome</keyword>
<dbReference type="Pfam" id="PF00622">
    <property type="entry name" value="SPRY"/>
    <property type="match status" value="1"/>
</dbReference>
<feature type="non-terminal residue" evidence="2">
    <location>
        <position position="173"/>
    </location>
</feature>
<feature type="non-terminal residue" evidence="2">
    <location>
        <position position="1"/>
    </location>
</feature>
<dbReference type="InterPro" id="IPR003877">
    <property type="entry name" value="SPRY_dom"/>
</dbReference>
<dbReference type="Gene3D" id="2.60.120.920">
    <property type="match status" value="1"/>
</dbReference>
<dbReference type="InterPro" id="IPR013320">
    <property type="entry name" value="ConA-like_dom_sf"/>
</dbReference>
<dbReference type="InterPro" id="IPR001870">
    <property type="entry name" value="B30.2/SPRY"/>
</dbReference>
<proteinExistence type="predicted"/>
<reference evidence="2 3" key="1">
    <citation type="submission" date="2019-09" db="EMBL/GenBank/DDBJ databases">
        <title>Bird 10,000 Genomes (B10K) Project - Family phase.</title>
        <authorList>
            <person name="Zhang G."/>
        </authorList>
    </citation>
    <scope>NUCLEOTIDE SEQUENCE [LARGE SCALE GENOMIC DNA]</scope>
    <source>
        <strain evidence="2">B10K-DU-029-58</strain>
        <tissue evidence="2">Muscle</tissue>
    </source>
</reference>
<dbReference type="SUPFAM" id="SSF49899">
    <property type="entry name" value="Concanavalin A-like lectins/glucanases"/>
    <property type="match status" value="1"/>
</dbReference>
<dbReference type="InterPro" id="IPR003879">
    <property type="entry name" value="Butyrophylin_SPRY"/>
</dbReference>
<dbReference type="EMBL" id="VZRY01000916">
    <property type="protein sequence ID" value="NWW85399.1"/>
    <property type="molecule type" value="Genomic_DNA"/>
</dbReference>
<evidence type="ECO:0000259" key="1">
    <source>
        <dbReference type="PROSITE" id="PS50188"/>
    </source>
</evidence>
<dbReference type="SMART" id="SM00589">
    <property type="entry name" value="PRY"/>
    <property type="match status" value="1"/>
</dbReference>
<dbReference type="InterPro" id="IPR050143">
    <property type="entry name" value="TRIM/RBCC"/>
</dbReference>
<dbReference type="InterPro" id="IPR006574">
    <property type="entry name" value="PRY"/>
</dbReference>
<dbReference type="OrthoDB" id="6270329at2759"/>
<dbReference type="SMART" id="SM00449">
    <property type="entry name" value="SPRY"/>
    <property type="match status" value="1"/>
</dbReference>
<dbReference type="Proteomes" id="UP000570016">
    <property type="component" value="Unassembled WGS sequence"/>
</dbReference>
<dbReference type="PROSITE" id="PS50188">
    <property type="entry name" value="B302_SPRY"/>
    <property type="match status" value="1"/>
</dbReference>
<dbReference type="PANTHER" id="PTHR24103">
    <property type="entry name" value="E3 UBIQUITIN-PROTEIN LIGASE TRIM"/>
    <property type="match status" value="1"/>
</dbReference>
<dbReference type="Pfam" id="PF13765">
    <property type="entry name" value="PRY"/>
    <property type="match status" value="1"/>
</dbReference>
<sequence length="173" mass="19406">PQAEMTWDLKTANAVLHLAEDLSLTCRGSHKQDLPSNPERFKVHPCVLGSRGFTWGWHCWEVEIRGRGTWAIGVAKGSVPREKHFPLKPESGVWALWHSGDGCKALTSPDATPLTLRSVPQRIRVCLDCQEGTVVFYDAVSKAQIFAFLGVSFKGERVYPWFLVMEDVCLKLI</sequence>
<evidence type="ECO:0000313" key="3">
    <source>
        <dbReference type="Proteomes" id="UP000570016"/>
    </source>
</evidence>
<accession>A0A7K6RIU2</accession>
<dbReference type="AlphaFoldDB" id="A0A7K6RIU2"/>
<evidence type="ECO:0000313" key="2">
    <source>
        <dbReference type="EMBL" id="NWW85399.1"/>
    </source>
</evidence>
<organism evidence="2 3">
    <name type="scientific">Rhynochetos jubatus</name>
    <name type="common">kagu</name>
    <dbReference type="NCBI Taxonomy" id="54386"/>
    <lineage>
        <taxon>Eukaryota</taxon>
        <taxon>Metazoa</taxon>
        <taxon>Chordata</taxon>
        <taxon>Craniata</taxon>
        <taxon>Vertebrata</taxon>
        <taxon>Euteleostomi</taxon>
        <taxon>Archelosauria</taxon>
        <taxon>Archosauria</taxon>
        <taxon>Dinosauria</taxon>
        <taxon>Saurischia</taxon>
        <taxon>Theropoda</taxon>
        <taxon>Coelurosauria</taxon>
        <taxon>Aves</taxon>
        <taxon>Neognathae</taxon>
        <taxon>Neoaves</taxon>
        <taxon>Phaethontimorphae</taxon>
        <taxon>Eurypygiformes</taxon>
        <taxon>Rhynochetidae</taxon>
        <taxon>Rhynochetos</taxon>
    </lineage>
</organism>
<feature type="domain" description="B30.2/SPRY" evidence="1">
    <location>
        <begin position="1"/>
        <end position="173"/>
    </location>
</feature>
<dbReference type="InterPro" id="IPR043136">
    <property type="entry name" value="B30.2/SPRY_sf"/>
</dbReference>